<sequence length="201" mass="22949">MTRSDQTPRPDRPAARRLILVSGQEGAGKTTIIRALSPRTPNGAGIDAEDLGQVNPCLFDDAFWRLLRANVAALVRNYWAAGFENVVTGSFFNTRDDFLRFRELLPEVDEVFMVQLLVRPDERRRRRLTRAKRTTREWRDRVDRFDALDTTIAADQDGYRYLAVDSTGMTPGQTVAAIMREFPEIYDPRLSTTQVAAVRTR</sequence>
<dbReference type="InterPro" id="IPR027417">
    <property type="entry name" value="P-loop_NTPase"/>
</dbReference>
<evidence type="ECO:0000313" key="1">
    <source>
        <dbReference type="EMBL" id="MFD0885909.1"/>
    </source>
</evidence>
<organism evidence="1 2">
    <name type="scientific">Streptosporangium algeriense</name>
    <dbReference type="NCBI Taxonomy" id="1682748"/>
    <lineage>
        <taxon>Bacteria</taxon>
        <taxon>Bacillati</taxon>
        <taxon>Actinomycetota</taxon>
        <taxon>Actinomycetes</taxon>
        <taxon>Streptosporangiales</taxon>
        <taxon>Streptosporangiaceae</taxon>
        <taxon>Streptosporangium</taxon>
    </lineage>
</organism>
<reference evidence="2" key="1">
    <citation type="journal article" date="2019" name="Int. J. Syst. Evol. Microbiol.">
        <title>The Global Catalogue of Microorganisms (GCM) 10K type strain sequencing project: providing services to taxonomists for standard genome sequencing and annotation.</title>
        <authorList>
            <consortium name="The Broad Institute Genomics Platform"/>
            <consortium name="The Broad Institute Genome Sequencing Center for Infectious Disease"/>
            <person name="Wu L."/>
            <person name="Ma J."/>
        </authorList>
    </citation>
    <scope>NUCLEOTIDE SEQUENCE [LARGE SCALE GENOMIC DNA]</scope>
    <source>
        <strain evidence="2">CCUG 62974</strain>
    </source>
</reference>
<evidence type="ECO:0000313" key="2">
    <source>
        <dbReference type="Proteomes" id="UP001597024"/>
    </source>
</evidence>
<dbReference type="InterPro" id="IPR025662">
    <property type="entry name" value="Sigma_54_int_dom_ATP-bd_1"/>
</dbReference>
<gene>
    <name evidence="1" type="ORF">ACFQ08_15275</name>
</gene>
<dbReference type="SUPFAM" id="SSF52540">
    <property type="entry name" value="P-loop containing nucleoside triphosphate hydrolases"/>
    <property type="match status" value="1"/>
</dbReference>
<accession>A0ABW3DSF0</accession>
<dbReference type="Gene3D" id="3.40.50.300">
    <property type="entry name" value="P-loop containing nucleotide triphosphate hydrolases"/>
    <property type="match status" value="1"/>
</dbReference>
<evidence type="ECO:0008006" key="3">
    <source>
        <dbReference type="Google" id="ProtNLM"/>
    </source>
</evidence>
<name>A0ABW3DSF0_9ACTN</name>
<comment type="caution">
    <text evidence="1">The sequence shown here is derived from an EMBL/GenBank/DDBJ whole genome shotgun (WGS) entry which is preliminary data.</text>
</comment>
<protein>
    <recommendedName>
        <fullName evidence="3">UDP-N-acetylglucosamine kinase</fullName>
    </recommendedName>
</protein>
<proteinExistence type="predicted"/>
<keyword evidence="2" id="KW-1185">Reference proteome</keyword>
<dbReference type="PROSITE" id="PS00675">
    <property type="entry name" value="SIGMA54_INTERACT_1"/>
    <property type="match status" value="1"/>
</dbReference>
<dbReference type="EMBL" id="JBHTHX010000466">
    <property type="protein sequence ID" value="MFD0885909.1"/>
    <property type="molecule type" value="Genomic_DNA"/>
</dbReference>
<dbReference type="Proteomes" id="UP001597024">
    <property type="component" value="Unassembled WGS sequence"/>
</dbReference>